<dbReference type="PANTHER" id="PTHR30137">
    <property type="entry name" value="LUCIFERASE-LIKE MONOOXYGENASE"/>
    <property type="match status" value="1"/>
</dbReference>
<feature type="compositionally biased region" description="Pro residues" evidence="3">
    <location>
        <begin position="194"/>
        <end position="204"/>
    </location>
</feature>
<dbReference type="EMBL" id="CP042430">
    <property type="protein sequence ID" value="QEC50526.1"/>
    <property type="molecule type" value="Genomic_DNA"/>
</dbReference>
<name>A0A5B8UBJ2_9ACTN</name>
<feature type="compositionally biased region" description="Low complexity" evidence="3">
    <location>
        <begin position="215"/>
        <end position="234"/>
    </location>
</feature>
<dbReference type="OrthoDB" id="7903015at2"/>
<dbReference type="InterPro" id="IPR036661">
    <property type="entry name" value="Luciferase-like_sf"/>
</dbReference>
<dbReference type="InterPro" id="IPR050766">
    <property type="entry name" value="Bact_Lucif_Oxidored"/>
</dbReference>
<dbReference type="Gene3D" id="3.20.20.30">
    <property type="entry name" value="Luciferase-like domain"/>
    <property type="match status" value="1"/>
</dbReference>
<evidence type="ECO:0000256" key="2">
    <source>
        <dbReference type="ARBA" id="ARBA00023033"/>
    </source>
</evidence>
<dbReference type="SUPFAM" id="SSF51679">
    <property type="entry name" value="Bacterial luciferase-like"/>
    <property type="match status" value="1"/>
</dbReference>
<sequence length="277" mass="29860">MRVGYLIDTNVVGPDRRPLTPAQTGAAMEAMVQEGLLAEAVGFHSVHVPDRHRAPACVFPAPEQLLTLLARETARVMLGSFTFVATLVHPMKAAEQFAVIDQLSGGRLVTTVSRGFLPAFWGQFGIPEDRMLGRFRETLRVWETAFAGEPFDHDGVHWQVRDGLLAPAPAQAGGWPLWAGATRCPPRSGAAPSTPRPGPAIRCPPRPRRSRPTRRPTATGPPSWASARSWCSCATGGSPTAWPRPPRSSASTTRAWCASTCATRARRAHRPSPAPAT</sequence>
<feature type="compositionally biased region" description="Basic residues" evidence="3">
    <location>
        <begin position="205"/>
        <end position="214"/>
    </location>
</feature>
<feature type="region of interest" description="Disordered" evidence="3">
    <location>
        <begin position="177"/>
        <end position="255"/>
    </location>
</feature>
<evidence type="ECO:0000313" key="5">
    <source>
        <dbReference type="EMBL" id="QEC50526.1"/>
    </source>
</evidence>
<evidence type="ECO:0000313" key="6">
    <source>
        <dbReference type="Proteomes" id="UP000321805"/>
    </source>
</evidence>
<dbReference type="InterPro" id="IPR011251">
    <property type="entry name" value="Luciferase-like_dom"/>
</dbReference>
<keyword evidence="1" id="KW-0560">Oxidoreductase</keyword>
<reference evidence="5 6" key="1">
    <citation type="journal article" date="2018" name="J. Microbiol.">
        <title>Baekduia soli gen. nov., sp. nov., a novel bacterium isolated from the soil of Baekdu Mountain and proposal of a novel family name, Baekduiaceae fam. nov.</title>
        <authorList>
            <person name="An D.S."/>
            <person name="Siddiqi M.Z."/>
            <person name="Kim K.H."/>
            <person name="Yu H.S."/>
            <person name="Im W.T."/>
        </authorList>
    </citation>
    <scope>NUCLEOTIDE SEQUENCE [LARGE SCALE GENOMIC DNA]</scope>
    <source>
        <strain evidence="5 6">BR7-21</strain>
    </source>
</reference>
<evidence type="ECO:0000256" key="3">
    <source>
        <dbReference type="SAM" id="MobiDB-lite"/>
    </source>
</evidence>
<dbReference type="Pfam" id="PF00296">
    <property type="entry name" value="Bac_luciferase"/>
    <property type="match status" value="1"/>
</dbReference>
<keyword evidence="2" id="KW-0503">Monooxygenase</keyword>
<dbReference type="PANTHER" id="PTHR30137:SF8">
    <property type="entry name" value="BLR5498 PROTEIN"/>
    <property type="match status" value="1"/>
</dbReference>
<dbReference type="GO" id="GO:0004497">
    <property type="term" value="F:monooxygenase activity"/>
    <property type="evidence" value="ECO:0007669"/>
    <property type="project" value="UniProtKB-KW"/>
</dbReference>
<evidence type="ECO:0000256" key="1">
    <source>
        <dbReference type="ARBA" id="ARBA00023002"/>
    </source>
</evidence>
<dbReference type="GO" id="GO:0016705">
    <property type="term" value="F:oxidoreductase activity, acting on paired donors, with incorporation or reduction of molecular oxygen"/>
    <property type="evidence" value="ECO:0007669"/>
    <property type="project" value="InterPro"/>
</dbReference>
<dbReference type="KEGG" id="bsol:FSW04_25045"/>
<keyword evidence="6" id="KW-1185">Reference proteome</keyword>
<dbReference type="AlphaFoldDB" id="A0A5B8UBJ2"/>
<dbReference type="Proteomes" id="UP000321805">
    <property type="component" value="Chromosome"/>
</dbReference>
<proteinExistence type="predicted"/>
<organism evidence="5 6">
    <name type="scientific">Baekduia soli</name>
    <dbReference type="NCBI Taxonomy" id="496014"/>
    <lineage>
        <taxon>Bacteria</taxon>
        <taxon>Bacillati</taxon>
        <taxon>Actinomycetota</taxon>
        <taxon>Thermoleophilia</taxon>
        <taxon>Solirubrobacterales</taxon>
        <taxon>Baekduiaceae</taxon>
        <taxon>Baekduia</taxon>
    </lineage>
</organism>
<protein>
    <submittedName>
        <fullName evidence="5">LLM class flavin-dependent oxidoreductase</fullName>
    </submittedName>
</protein>
<gene>
    <name evidence="5" type="ORF">FSW04_25045</name>
</gene>
<dbReference type="GO" id="GO:0005829">
    <property type="term" value="C:cytosol"/>
    <property type="evidence" value="ECO:0007669"/>
    <property type="project" value="TreeGrafter"/>
</dbReference>
<feature type="domain" description="Luciferase-like" evidence="4">
    <location>
        <begin position="23"/>
        <end position="183"/>
    </location>
</feature>
<evidence type="ECO:0000259" key="4">
    <source>
        <dbReference type="Pfam" id="PF00296"/>
    </source>
</evidence>
<accession>A0A5B8UBJ2</accession>